<reference evidence="2" key="1">
    <citation type="submission" date="2022-08" db="UniProtKB">
        <authorList>
            <consortium name="EnsemblMetazoa"/>
        </authorList>
    </citation>
    <scope>IDENTIFICATION</scope>
    <source>
        <strain evidence="2">05x7-T-G4-1.051#20</strain>
    </source>
</reference>
<organism evidence="2 3">
    <name type="scientific">Magallana gigas</name>
    <name type="common">Pacific oyster</name>
    <name type="synonym">Crassostrea gigas</name>
    <dbReference type="NCBI Taxonomy" id="29159"/>
    <lineage>
        <taxon>Eukaryota</taxon>
        <taxon>Metazoa</taxon>
        <taxon>Spiralia</taxon>
        <taxon>Lophotrochozoa</taxon>
        <taxon>Mollusca</taxon>
        <taxon>Bivalvia</taxon>
        <taxon>Autobranchia</taxon>
        <taxon>Pteriomorphia</taxon>
        <taxon>Ostreida</taxon>
        <taxon>Ostreoidea</taxon>
        <taxon>Ostreidae</taxon>
        <taxon>Magallana</taxon>
    </lineage>
</organism>
<keyword evidence="1" id="KW-0732">Signal</keyword>
<feature type="chain" id="PRO_5042430944" evidence="1">
    <location>
        <begin position="19"/>
        <end position="89"/>
    </location>
</feature>
<evidence type="ECO:0000313" key="3">
    <source>
        <dbReference type="Proteomes" id="UP000005408"/>
    </source>
</evidence>
<dbReference type="EnsemblMetazoa" id="G16844.2">
    <property type="protein sequence ID" value="G16844.2:cds"/>
    <property type="gene ID" value="G16844"/>
</dbReference>
<keyword evidence="3" id="KW-1185">Reference proteome</keyword>
<evidence type="ECO:0000256" key="1">
    <source>
        <dbReference type="SAM" id="SignalP"/>
    </source>
</evidence>
<sequence>MKSLLICAFVLYAVSVIAERCHHGDDCVVTVCSGNSSHIACHGDRCTCDAVIACTDITDCMTVGRCHDKDRHYHCLDRMCVCLKDGDIP</sequence>
<dbReference type="EnsemblMetazoa" id="G16844.1">
    <property type="protein sequence ID" value="G16844.1:cds"/>
    <property type="gene ID" value="G16844"/>
</dbReference>
<dbReference type="AlphaFoldDB" id="A0A8W8J1I4"/>
<feature type="signal peptide" evidence="1">
    <location>
        <begin position="1"/>
        <end position="18"/>
    </location>
</feature>
<dbReference type="Proteomes" id="UP000005408">
    <property type="component" value="Unassembled WGS sequence"/>
</dbReference>
<evidence type="ECO:0000313" key="2">
    <source>
        <dbReference type="EnsemblMetazoa" id="G16844.2:cds"/>
    </source>
</evidence>
<proteinExistence type="predicted"/>
<protein>
    <submittedName>
        <fullName evidence="2">Uncharacterized protein</fullName>
    </submittedName>
</protein>
<accession>A0A8W8J1I4</accession>
<name>A0A8W8J1I4_MAGGI</name>